<keyword evidence="1 2" id="KW-0694">RNA-binding</keyword>
<feature type="coiled-coil region" evidence="4">
    <location>
        <begin position="831"/>
        <end position="865"/>
    </location>
</feature>
<dbReference type="InterPro" id="IPR035979">
    <property type="entry name" value="RBD_domain_sf"/>
</dbReference>
<feature type="domain" description="C3H1-type" evidence="7">
    <location>
        <begin position="413"/>
        <end position="441"/>
    </location>
</feature>
<dbReference type="SMART" id="SM00360">
    <property type="entry name" value="RRM"/>
    <property type="match status" value="1"/>
</dbReference>
<evidence type="ECO:0008006" key="10">
    <source>
        <dbReference type="Google" id="ProtNLM"/>
    </source>
</evidence>
<dbReference type="Pfam" id="PF00076">
    <property type="entry name" value="RRM_1"/>
    <property type="match status" value="1"/>
</dbReference>
<dbReference type="OMA" id="NESYDEM"/>
<dbReference type="InterPro" id="IPR012677">
    <property type="entry name" value="Nucleotide-bd_a/b_plait_sf"/>
</dbReference>
<dbReference type="FunFam" id="3.30.70.330:FF:000719">
    <property type="entry name" value="Predicted protein"/>
    <property type="match status" value="1"/>
</dbReference>
<keyword evidence="3" id="KW-0863">Zinc-finger</keyword>
<dbReference type="STRING" id="13333.W1NGH9"/>
<feature type="compositionally biased region" description="Acidic residues" evidence="5">
    <location>
        <begin position="202"/>
        <end position="214"/>
    </location>
</feature>
<dbReference type="GO" id="GO:0005634">
    <property type="term" value="C:nucleus"/>
    <property type="evidence" value="ECO:0000318"/>
    <property type="project" value="GO_Central"/>
</dbReference>
<dbReference type="EMBL" id="KI397507">
    <property type="protein sequence ID" value="ERM94586.1"/>
    <property type="molecule type" value="Genomic_DNA"/>
</dbReference>
<feature type="compositionally biased region" description="Low complexity" evidence="5">
    <location>
        <begin position="184"/>
        <end position="198"/>
    </location>
</feature>
<evidence type="ECO:0000256" key="2">
    <source>
        <dbReference type="PROSITE-ProRule" id="PRU00176"/>
    </source>
</evidence>
<dbReference type="Gene3D" id="3.30.70.330">
    <property type="match status" value="1"/>
</dbReference>
<dbReference type="eggNOG" id="KOG2135">
    <property type="taxonomic scope" value="Eukaryota"/>
</dbReference>
<dbReference type="Gramene" id="ERM94586">
    <property type="protein sequence ID" value="ERM94586"/>
    <property type="gene ID" value="AMTR_s00011p00062910"/>
</dbReference>
<reference evidence="9" key="1">
    <citation type="journal article" date="2013" name="Science">
        <title>The Amborella genome and the evolution of flowering plants.</title>
        <authorList>
            <consortium name="Amborella Genome Project"/>
        </authorList>
    </citation>
    <scope>NUCLEOTIDE SEQUENCE [LARGE SCALE GENOMIC DNA]</scope>
</reference>
<evidence type="ECO:0000259" key="6">
    <source>
        <dbReference type="PROSITE" id="PS50102"/>
    </source>
</evidence>
<accession>W1NGH9</accession>
<evidence type="ECO:0000256" key="4">
    <source>
        <dbReference type="SAM" id="Coils"/>
    </source>
</evidence>
<dbReference type="PANTHER" id="PTHR14398">
    <property type="entry name" value="RNA RECOGNITION RRM/RNP DOMAIN"/>
    <property type="match status" value="1"/>
</dbReference>
<protein>
    <recommendedName>
        <fullName evidence="10">C3H1-type domain-containing protein</fullName>
    </recommendedName>
</protein>
<feature type="compositionally biased region" description="Polar residues" evidence="5">
    <location>
        <begin position="934"/>
        <end position="945"/>
    </location>
</feature>
<sequence>MHHTFSLRLPPFKELHGISKLTETYHLKQIRARFFLASHLEIGYAGLLSPTLSRRRCGLGFMKSHGGDPGQIEDLAIDDLGVVLKGATYSMKTTGSGGPCVRKPFDIPDDSLKFKVVKGYATHLKSRKVLYSVPVVVVYTMPFISKLFQALEDGTILMPAESVNTISQVELSPAVISADPGELRSSSPKPDRVSSSAAHDSDSEEKEISDDEDDDRNHKHRRRETRSQSFEREAHEPFLRRLNKNRGKPFENGPPLLESEPLSGATRKEFTNSERDLSGKRRLGPIPFPRPPLDVCQRARGSQTYFDLSTSLGHSPIGRGRGRGIGSWAPHESRFNPVDALDFASPLVPQVPKPTSLFAGRGLSNAANTTSPSWGAFGLMHGMPAGGLDALHNMHSGLQGAIQPPLNSSLSIGIARPRCRDFEERGFCLRGDMCPMEHGVNRIVVEDVQSLSQFNLPVSISSARFVGMSATASTLPTVTASSTVAMNGKGFLNKSSKYSPSDEGLRLNGVLSSSAHNEADLYDPDQPLWNNDHPETSSGLLKLSSPKVHHTEPPWDSEFSDRPTSRLSDDIDIEKSGRSMAVGAHNSVSSVWGRISHKPDGLSKSDTTSNDRAYHATEANGEPEVHMMDVQRPFHHVKRNFGTVAEDSEHKSTNLMGSSVRRSINGRPLPSHGKGSEKAQRTLFVNCIPQNSNKKEALLSHFKKFGEVIDIYIPPNGERAFIQFSKREDAETALKAPDAVMGNRFIKLWWANWDIVPVEGGSSFAAAPPNIVAASVPSQRLFSEKGKEKITSVVTKISSAPPSDTSSTSAVPLKNFVVKDSKPLPPSQKKLETLEHLKEELRIKQEMLAQKRSDFRKQLDKLEKQGLAVKGETATDHVGKRQKTETVSAVSCTSNPTQVSNHSPGTESVVAKGNSGDSVSAKSLKEHMGPQASPKGSKQPSRLAPSVSSPFLINRYKLDNRPTAFKILPPLPTGLANATVLKEHFAAFGDLSFVDLDEQDDQIDNDASKLAKDCSVHITFTTRHSAERAFLGGKCWQGQNLQFAWIIPSNSASANAKHLSGDCSSSASKAPADTLIAAGSSVPRQESVAAGNGLADDGQCNRSGKGEAERQFSSPKLCKKKQLGKDEIMNFSVSGDVGDSIPHS</sequence>
<dbReference type="GO" id="GO:0003723">
    <property type="term" value="F:RNA binding"/>
    <property type="evidence" value="ECO:0000318"/>
    <property type="project" value="GO_Central"/>
</dbReference>
<name>W1NGH9_AMBTC</name>
<feature type="domain" description="RRM" evidence="6">
    <location>
        <begin position="681"/>
        <end position="753"/>
    </location>
</feature>
<dbReference type="AlphaFoldDB" id="W1NGH9"/>
<feature type="compositionally biased region" description="Basic and acidic residues" evidence="5">
    <location>
        <begin position="266"/>
        <end position="279"/>
    </location>
</feature>
<dbReference type="InterPro" id="IPR000571">
    <property type="entry name" value="Znf_CCCH"/>
</dbReference>
<dbReference type="PROSITE" id="PS50103">
    <property type="entry name" value="ZF_C3H1"/>
    <property type="match status" value="1"/>
</dbReference>
<evidence type="ECO:0000313" key="8">
    <source>
        <dbReference type="EMBL" id="ERM94586.1"/>
    </source>
</evidence>
<keyword evidence="4" id="KW-0175">Coiled coil</keyword>
<dbReference type="HOGENOM" id="CLU_011820_0_0_1"/>
<dbReference type="SUPFAM" id="SSF54928">
    <property type="entry name" value="RNA-binding domain, RBD"/>
    <property type="match status" value="1"/>
</dbReference>
<dbReference type="GO" id="GO:0008270">
    <property type="term" value="F:zinc ion binding"/>
    <property type="evidence" value="ECO:0007669"/>
    <property type="project" value="UniProtKB-KW"/>
</dbReference>
<dbReference type="InterPro" id="IPR045137">
    <property type="entry name" value="RBM26/27"/>
</dbReference>
<feature type="compositionally biased region" description="Basic and acidic residues" evidence="5">
    <location>
        <begin position="225"/>
        <end position="239"/>
    </location>
</feature>
<feature type="region of interest" description="Disordered" evidence="5">
    <location>
        <begin position="177"/>
        <end position="292"/>
    </location>
</feature>
<dbReference type="PANTHER" id="PTHR14398:SF0">
    <property type="entry name" value="ZINC FINGER PROTEIN SWM"/>
    <property type="match status" value="1"/>
</dbReference>
<keyword evidence="3" id="KW-0862">Zinc</keyword>
<dbReference type="Proteomes" id="UP000017836">
    <property type="component" value="Unassembled WGS sequence"/>
</dbReference>
<evidence type="ECO:0000259" key="7">
    <source>
        <dbReference type="PROSITE" id="PS50103"/>
    </source>
</evidence>
<proteinExistence type="predicted"/>
<evidence type="ECO:0000256" key="3">
    <source>
        <dbReference type="PROSITE-ProRule" id="PRU00723"/>
    </source>
</evidence>
<evidence type="ECO:0000256" key="5">
    <source>
        <dbReference type="SAM" id="MobiDB-lite"/>
    </source>
</evidence>
<feature type="region of interest" description="Disordered" evidence="5">
    <location>
        <begin position="871"/>
        <end position="945"/>
    </location>
</feature>
<feature type="compositionally biased region" description="Basic and acidic residues" evidence="5">
    <location>
        <begin position="873"/>
        <end position="884"/>
    </location>
</feature>
<feature type="zinc finger region" description="C3H1-type" evidence="3">
    <location>
        <begin position="413"/>
        <end position="441"/>
    </location>
</feature>
<dbReference type="PROSITE" id="PS50102">
    <property type="entry name" value="RRM"/>
    <property type="match status" value="1"/>
</dbReference>
<feature type="region of interest" description="Disordered" evidence="5">
    <location>
        <begin position="1081"/>
        <end position="1117"/>
    </location>
</feature>
<feature type="compositionally biased region" description="Basic and acidic residues" evidence="5">
    <location>
        <begin position="549"/>
        <end position="569"/>
    </location>
</feature>
<evidence type="ECO:0000313" key="9">
    <source>
        <dbReference type="Proteomes" id="UP000017836"/>
    </source>
</evidence>
<dbReference type="SMART" id="SM00356">
    <property type="entry name" value="ZnF_C3H1"/>
    <property type="match status" value="1"/>
</dbReference>
<gene>
    <name evidence="8" type="ORF">AMTR_s00011p00062910</name>
</gene>
<dbReference type="CDD" id="cd12257">
    <property type="entry name" value="RRM1_RBM26_like"/>
    <property type="match status" value="1"/>
</dbReference>
<feature type="compositionally biased region" description="Polar residues" evidence="5">
    <location>
        <begin position="885"/>
        <end position="906"/>
    </location>
</feature>
<evidence type="ECO:0000256" key="1">
    <source>
        <dbReference type="ARBA" id="ARBA00022884"/>
    </source>
</evidence>
<dbReference type="InterPro" id="IPR000504">
    <property type="entry name" value="RRM_dom"/>
</dbReference>
<keyword evidence="9" id="KW-1185">Reference proteome</keyword>
<organism evidence="8 9">
    <name type="scientific">Amborella trichopoda</name>
    <dbReference type="NCBI Taxonomy" id="13333"/>
    <lineage>
        <taxon>Eukaryota</taxon>
        <taxon>Viridiplantae</taxon>
        <taxon>Streptophyta</taxon>
        <taxon>Embryophyta</taxon>
        <taxon>Tracheophyta</taxon>
        <taxon>Spermatophyta</taxon>
        <taxon>Magnoliopsida</taxon>
        <taxon>Amborellales</taxon>
        <taxon>Amborellaceae</taxon>
        <taxon>Amborella</taxon>
    </lineage>
</organism>
<keyword evidence="3" id="KW-0479">Metal-binding</keyword>
<feature type="region of interest" description="Disordered" evidence="5">
    <location>
        <begin position="517"/>
        <end position="569"/>
    </location>
</feature>